<evidence type="ECO:0000313" key="1">
    <source>
        <dbReference type="EMBL" id="KKI49431.1"/>
    </source>
</evidence>
<comment type="caution">
    <text evidence="1">The sequence shown here is derived from an EMBL/GenBank/DDBJ whole genome shotgun (WGS) entry which is preliminary data.</text>
</comment>
<evidence type="ECO:0000313" key="2">
    <source>
        <dbReference type="Proteomes" id="UP000034076"/>
    </source>
</evidence>
<dbReference type="STRING" id="270498.CHK_3009"/>
<keyword evidence="2" id="KW-1185">Reference proteome</keyword>
<proteinExistence type="predicted"/>
<dbReference type="EMBL" id="LAYJ01000133">
    <property type="protein sequence ID" value="KKI49431.1"/>
    <property type="molecule type" value="Genomic_DNA"/>
</dbReference>
<name>A0A0M2NEN2_9FIRM</name>
<sequence length="47" mass="5740">MKSCKKVNVANWYAFWAITFVSYCLKWNDEEYLDIFVCTKMYDNQKT</sequence>
<gene>
    <name evidence="1" type="ORF">CHK_3009</name>
</gene>
<reference evidence="1 2" key="1">
    <citation type="submission" date="2015-04" db="EMBL/GenBank/DDBJ databases">
        <title>Draft genome sequence of bacteremic isolate Catabacter hongkongensis type strain HKU16T.</title>
        <authorList>
            <person name="Lau S.K."/>
            <person name="Teng J.L."/>
            <person name="Huang Y."/>
            <person name="Curreem S.O."/>
            <person name="Tsui S.K."/>
            <person name="Woo P.C."/>
        </authorList>
    </citation>
    <scope>NUCLEOTIDE SEQUENCE [LARGE SCALE GENOMIC DNA]</scope>
    <source>
        <strain evidence="1 2">HKU16</strain>
    </source>
</reference>
<dbReference type="Proteomes" id="UP000034076">
    <property type="component" value="Unassembled WGS sequence"/>
</dbReference>
<dbReference type="AlphaFoldDB" id="A0A0M2NEN2"/>
<accession>A0A0M2NEN2</accession>
<protein>
    <submittedName>
        <fullName evidence="1">Uncharacterized protein</fullName>
    </submittedName>
</protein>
<organism evidence="1 2">
    <name type="scientific">Christensenella hongkongensis</name>
    <dbReference type="NCBI Taxonomy" id="270498"/>
    <lineage>
        <taxon>Bacteria</taxon>
        <taxon>Bacillati</taxon>
        <taxon>Bacillota</taxon>
        <taxon>Clostridia</taxon>
        <taxon>Christensenellales</taxon>
        <taxon>Christensenellaceae</taxon>
        <taxon>Christensenella</taxon>
    </lineage>
</organism>